<evidence type="ECO:0000313" key="4">
    <source>
        <dbReference type="Proteomes" id="UP000187035"/>
    </source>
</evidence>
<dbReference type="Proteomes" id="UP000187035">
    <property type="component" value="Unassembled WGS sequence"/>
</dbReference>
<sequence length="261" mass="26611">MTRMSRCTRSERRVSAHRHRIGSQYPAGAPRVLVIVCALLLASLAAVISTVPTANADTPADPSTTGTASTVSPSTVAVGGTIMFTLSGFPGGVTVQVLIDDGLLAASRPSESEVVTTITTKQDGTASGSFELPEYVEQGNHWLRFRVSGAPGVTAQEGNAADYTNKSPYFTVSGVTVIGGAAPPTVPPAPTPPPHQVAPTGGSKGTGASGIQAAGPGAEPDGFPIIGTSILALSVILVVLSVLVAVNRRRMAAYQRRRAAA</sequence>
<evidence type="ECO:0000313" key="3">
    <source>
        <dbReference type="EMBL" id="OMG38518.1"/>
    </source>
</evidence>
<organism evidence="3 4">
    <name type="scientific">Actinomyces naeslundii</name>
    <dbReference type="NCBI Taxonomy" id="1655"/>
    <lineage>
        <taxon>Bacteria</taxon>
        <taxon>Bacillati</taxon>
        <taxon>Actinomycetota</taxon>
        <taxon>Actinomycetes</taxon>
        <taxon>Actinomycetales</taxon>
        <taxon>Actinomycetaceae</taxon>
        <taxon>Actinomyces</taxon>
    </lineage>
</organism>
<name>A0A854EEQ9_ACTNA</name>
<feature type="transmembrane region" description="Helical" evidence="2">
    <location>
        <begin position="225"/>
        <end position="246"/>
    </location>
</feature>
<dbReference type="EMBL" id="MSRR01000003">
    <property type="protein sequence ID" value="OMG38518.1"/>
    <property type="molecule type" value="Genomic_DNA"/>
</dbReference>
<comment type="caution">
    <text evidence="3">The sequence shown here is derived from an EMBL/GenBank/DDBJ whole genome shotgun (WGS) entry which is preliminary data.</text>
</comment>
<reference evidence="3 4" key="1">
    <citation type="submission" date="2016-12" db="EMBL/GenBank/DDBJ databases">
        <title>Genomic comparison of strains in the 'Actinomyces naeslundii' group.</title>
        <authorList>
            <person name="Mughal S.R."/>
            <person name="Do T."/>
            <person name="Gilbert S.C."/>
            <person name="Witherden E.A."/>
            <person name="Didelot X."/>
            <person name="Beighton D."/>
        </authorList>
    </citation>
    <scope>NUCLEOTIDE SEQUENCE [LARGE SCALE GENOMIC DNA]</scope>
    <source>
        <strain evidence="3 4">NCTC 10301</strain>
    </source>
</reference>
<feature type="region of interest" description="Disordered" evidence="1">
    <location>
        <begin position="181"/>
        <end position="216"/>
    </location>
</feature>
<feature type="compositionally biased region" description="Pro residues" evidence="1">
    <location>
        <begin position="184"/>
        <end position="196"/>
    </location>
</feature>
<proteinExistence type="predicted"/>
<accession>A0A854EEQ9</accession>
<dbReference type="AlphaFoldDB" id="A0A854EEQ9"/>
<evidence type="ECO:0000256" key="2">
    <source>
        <dbReference type="SAM" id="Phobius"/>
    </source>
</evidence>
<dbReference type="GO" id="GO:0000428">
    <property type="term" value="C:DNA-directed RNA polymerase complex"/>
    <property type="evidence" value="ECO:0007669"/>
    <property type="project" value="UniProtKB-KW"/>
</dbReference>
<keyword evidence="2" id="KW-0472">Membrane</keyword>
<gene>
    <name evidence="3" type="ORF">BKH33_01740</name>
</gene>
<protein>
    <submittedName>
        <fullName evidence="3">DNA-directed RNA polymerase II</fullName>
    </submittedName>
</protein>
<keyword evidence="3" id="KW-0804">Transcription</keyword>
<keyword evidence="2" id="KW-0812">Transmembrane</keyword>
<keyword evidence="3" id="KW-0240">DNA-directed RNA polymerase</keyword>
<evidence type="ECO:0000256" key="1">
    <source>
        <dbReference type="SAM" id="MobiDB-lite"/>
    </source>
</evidence>
<keyword evidence="2" id="KW-1133">Transmembrane helix</keyword>